<protein>
    <submittedName>
        <fullName evidence="3">Uncharacterized protein</fullName>
    </submittedName>
</protein>
<feature type="compositionally biased region" description="Low complexity" evidence="1">
    <location>
        <begin position="173"/>
        <end position="186"/>
    </location>
</feature>
<feature type="compositionally biased region" description="Basic residues" evidence="1">
    <location>
        <begin position="1"/>
        <end position="10"/>
    </location>
</feature>
<dbReference type="EMBL" id="JALLPJ020000294">
    <property type="protein sequence ID" value="KAL3796497.1"/>
    <property type="molecule type" value="Genomic_DNA"/>
</dbReference>
<reference evidence="3 4" key="1">
    <citation type="submission" date="2024-10" db="EMBL/GenBank/DDBJ databases">
        <title>Updated reference genomes for cyclostephanoid diatoms.</title>
        <authorList>
            <person name="Roberts W.R."/>
            <person name="Alverson A.J."/>
        </authorList>
    </citation>
    <scope>NUCLEOTIDE SEQUENCE [LARGE SCALE GENOMIC DNA]</scope>
    <source>
        <strain evidence="3 4">AJA010-31</strain>
    </source>
</reference>
<feature type="compositionally biased region" description="Low complexity" evidence="1">
    <location>
        <begin position="54"/>
        <end position="65"/>
    </location>
</feature>
<gene>
    <name evidence="3" type="ORF">ACHAWO_011369</name>
</gene>
<evidence type="ECO:0000313" key="4">
    <source>
        <dbReference type="Proteomes" id="UP001530400"/>
    </source>
</evidence>
<proteinExistence type="predicted"/>
<dbReference type="AlphaFoldDB" id="A0ABD3Q7Z0"/>
<evidence type="ECO:0000256" key="1">
    <source>
        <dbReference type="SAM" id="MobiDB-lite"/>
    </source>
</evidence>
<dbReference type="Proteomes" id="UP001530400">
    <property type="component" value="Unassembled WGS sequence"/>
</dbReference>
<keyword evidence="4" id="KW-1185">Reference proteome</keyword>
<comment type="caution">
    <text evidence="3">The sequence shown here is derived from an EMBL/GenBank/DDBJ whole genome shotgun (WGS) entry which is preliminary data.</text>
</comment>
<keyword evidence="2" id="KW-0472">Membrane</keyword>
<accession>A0ABD3Q7Z0</accession>
<evidence type="ECO:0000313" key="3">
    <source>
        <dbReference type="EMBL" id="KAL3796497.1"/>
    </source>
</evidence>
<feature type="transmembrane region" description="Helical" evidence="2">
    <location>
        <begin position="437"/>
        <end position="458"/>
    </location>
</feature>
<keyword evidence="2" id="KW-0812">Transmembrane</keyword>
<feature type="compositionally biased region" description="Polar residues" evidence="1">
    <location>
        <begin position="66"/>
        <end position="88"/>
    </location>
</feature>
<organism evidence="3 4">
    <name type="scientific">Cyclotella atomus</name>
    <dbReference type="NCBI Taxonomy" id="382360"/>
    <lineage>
        <taxon>Eukaryota</taxon>
        <taxon>Sar</taxon>
        <taxon>Stramenopiles</taxon>
        <taxon>Ochrophyta</taxon>
        <taxon>Bacillariophyta</taxon>
        <taxon>Coscinodiscophyceae</taxon>
        <taxon>Thalassiosirophycidae</taxon>
        <taxon>Stephanodiscales</taxon>
        <taxon>Stephanodiscaceae</taxon>
        <taxon>Cyclotella</taxon>
    </lineage>
</organism>
<feature type="compositionally biased region" description="Polar residues" evidence="1">
    <location>
        <begin position="138"/>
        <end position="156"/>
    </location>
</feature>
<feature type="region of interest" description="Disordered" evidence="1">
    <location>
        <begin position="54"/>
        <end position="231"/>
    </location>
</feature>
<name>A0ABD3Q7Z0_9STRA</name>
<feature type="region of interest" description="Disordered" evidence="1">
    <location>
        <begin position="1"/>
        <end position="24"/>
    </location>
</feature>
<evidence type="ECO:0000256" key="2">
    <source>
        <dbReference type="SAM" id="Phobius"/>
    </source>
</evidence>
<keyword evidence="2" id="KW-1133">Transmembrane helix</keyword>
<sequence>MSHTASHRHERLPLQEPTYDTVIPNSSMTFSFSSKDTNKQTSYGSVSDDVIGQSNSYDLSSSSGSPDTTVNNPARRQNGTIKTQQQSMNPPPLPPSRRRTNSNDQYFRSGSGEYELESPRSGHGYINSFSVPPKAPPRQQSPRSTFNASNQSNSVNNHRRTLSLDSRKLGRHSSSNSLVSMNSQGSGYSQRSITESLKLLPDPRWGGGSGGRTNRARTMSGGSDERGHRKVDSFSSQDGLLLINNGSYGGYYGSVPYTSKDVIMNGLNHSFEQTGGNHRRNPSELSAASFMTAASIDTSVEPARVDPAKSSMFKEIASGIVRLQLPKDNFRLLTDRELEFGHVYKRQLVDNESEYFQDFHTVEEGDMPLQTPSGCHCLCNNCNHCHSRRKTLPPTYYVMSVKSDIYRRMFDEVSESKSMPCGLFFCGHHEDVRYPSIMIAVALVSGLLVAMLVATIYVKG</sequence>